<feature type="region of interest" description="Disordered" evidence="1">
    <location>
        <begin position="16"/>
        <end position="52"/>
    </location>
</feature>
<evidence type="ECO:0000313" key="2">
    <source>
        <dbReference type="EMBL" id="OLS03093.1"/>
    </source>
</evidence>
<dbReference type="InterPro" id="IPR024209">
    <property type="entry name" value="CDIF630_02480-like"/>
</dbReference>
<dbReference type="Pfam" id="PF12655">
    <property type="entry name" value="CDIF630_02480-like"/>
    <property type="match status" value="1"/>
</dbReference>
<organism evidence="2 3">
    <name type="scientific">Tissierella creatinophila DSM 6911</name>
    <dbReference type="NCBI Taxonomy" id="1123403"/>
    <lineage>
        <taxon>Bacteria</taxon>
        <taxon>Bacillati</taxon>
        <taxon>Bacillota</taxon>
        <taxon>Tissierellia</taxon>
        <taxon>Tissierellales</taxon>
        <taxon>Tissierellaceae</taxon>
        <taxon>Tissierella</taxon>
    </lineage>
</organism>
<dbReference type="RefSeq" id="WP_075725366.1">
    <property type="nucleotide sequence ID" value="NZ_LTDM01000011.1"/>
</dbReference>
<accession>A0A1U7M6Z3</accession>
<dbReference type="Proteomes" id="UP000186112">
    <property type="component" value="Unassembled WGS sequence"/>
</dbReference>
<sequence length="92" mass="10643">MDDKKVKKENVKDDKLDMNCIPDEGKYKEGPFDPKDIPLDGTYKEHMSPKREDTATDVYYKTECKLSDSKVAIPTKDSVVEAKDWVDDENRK</sequence>
<evidence type="ECO:0008006" key="4">
    <source>
        <dbReference type="Google" id="ProtNLM"/>
    </source>
</evidence>
<gene>
    <name evidence="2" type="ORF">TICRE_07890</name>
</gene>
<reference evidence="2 3" key="1">
    <citation type="submission" date="2016-02" db="EMBL/GenBank/DDBJ databases">
        <title>Genome sequence of Tissierella creatinophila DSM 6911.</title>
        <authorList>
            <person name="Poehlein A."/>
            <person name="Daniel R."/>
        </authorList>
    </citation>
    <scope>NUCLEOTIDE SEQUENCE [LARGE SCALE GENOMIC DNA]</scope>
    <source>
        <strain evidence="2 3">DSM 6911</strain>
    </source>
</reference>
<name>A0A1U7M6Z3_TISCR</name>
<keyword evidence="3" id="KW-1185">Reference proteome</keyword>
<dbReference type="EMBL" id="LTDM01000011">
    <property type="protein sequence ID" value="OLS03093.1"/>
    <property type="molecule type" value="Genomic_DNA"/>
</dbReference>
<comment type="caution">
    <text evidence="2">The sequence shown here is derived from an EMBL/GenBank/DDBJ whole genome shotgun (WGS) entry which is preliminary data.</text>
</comment>
<dbReference type="AlphaFoldDB" id="A0A1U7M6Z3"/>
<proteinExistence type="predicted"/>
<evidence type="ECO:0000313" key="3">
    <source>
        <dbReference type="Proteomes" id="UP000186112"/>
    </source>
</evidence>
<evidence type="ECO:0000256" key="1">
    <source>
        <dbReference type="SAM" id="MobiDB-lite"/>
    </source>
</evidence>
<protein>
    <recommendedName>
        <fullName evidence="4">DUF3787 domain-containing protein</fullName>
    </recommendedName>
</protein>